<evidence type="ECO:0000313" key="7">
    <source>
        <dbReference type="EMBL" id="KAG0256124.1"/>
    </source>
</evidence>
<dbReference type="SMART" id="SM00671">
    <property type="entry name" value="SEL1"/>
    <property type="match status" value="8"/>
</dbReference>
<dbReference type="InterPro" id="IPR011009">
    <property type="entry name" value="Kinase-like_dom_sf"/>
</dbReference>
<dbReference type="PRINTS" id="PR00109">
    <property type="entry name" value="TYRKINASE"/>
</dbReference>
<feature type="non-terminal residue" evidence="7">
    <location>
        <position position="671"/>
    </location>
</feature>
<evidence type="ECO:0000256" key="5">
    <source>
        <dbReference type="PROSITE-ProRule" id="PRU10141"/>
    </source>
</evidence>
<keyword evidence="1" id="KW-0723">Serine/threonine-protein kinase</keyword>
<keyword evidence="1" id="KW-0418">Kinase</keyword>
<protein>
    <submittedName>
        <fullName evidence="7">Copper transport protein ctr1</fullName>
    </submittedName>
</protein>
<keyword evidence="1" id="KW-0808">Transferase</keyword>
<dbReference type="Gene3D" id="1.25.40.10">
    <property type="entry name" value="Tetratricopeptide repeat domain"/>
    <property type="match status" value="2"/>
</dbReference>
<evidence type="ECO:0000256" key="1">
    <source>
        <dbReference type="ARBA" id="ARBA00022527"/>
    </source>
</evidence>
<feature type="binding site" evidence="5">
    <location>
        <position position="39"/>
    </location>
    <ligand>
        <name>ATP</name>
        <dbReference type="ChEBI" id="CHEBI:30616"/>
    </ligand>
</feature>
<dbReference type="InterPro" id="IPR050767">
    <property type="entry name" value="Sel1_AlgK"/>
</dbReference>
<name>A0A9P6Q0Q8_9FUNG</name>
<evidence type="ECO:0000256" key="3">
    <source>
        <dbReference type="ARBA" id="ARBA00022840"/>
    </source>
</evidence>
<feature type="domain" description="Protein kinase" evidence="6">
    <location>
        <begin position="12"/>
        <end position="275"/>
    </location>
</feature>
<sequence length="671" mass="74525">MEANPSLMHPLLVLGAKLGSGTFGVVHQAQYGDQPCAAKAFFASQSELDRKTIDKEISVLQRLRFRHVIQFYRTHEQNDSIYILMELAERGSLAQAINKGHLACDDWANKKRLAHEIARGLAYIHQEGVLHRDLKSANVLLTKHMEVKLADFGLAQIRSMASTASSVSSQTSKGAAGTLRWVAPELLYTVKPRYSTKSDVYALGVVMWEMATDCTRPFKDQHDDALVALGVKKGRREQLPGGTPLEYREWVERCWAQDPCDRPNAGNVTLVHDESTEESVGTDECVFDLDSSETGFTHPPEVHICSDERSEQDAIPENHNDSVGCLPQTNDDVVTYFCKAAMAENTAAQLFLGWIYGHGRGVVKSERDSFWWYRKAANGGNVVAQMQLARMYENGQGAVSSNVSMAVTWYRRAADGGSAEAQFALGNMYTEGYGVKEDTSQAARWYEKAATQGHPEAQNILGQWFALGRGVIQSDKQAVKWLMLAAEQGNLAAQIRLGQMYFERYLSQPLVSSAVTWRTRLTMLLCGTLYKQDDQTNRSLGMAVKWFTRAAEQRHAKVQLILGMMYSQGIGVDQSDFEAVKWYTKAAEQGDADAQHYLGRMYAKGRGVEQSDVEAVKWYTKAAEQGNADAQVNLGQMYAQGRGVDQSDVEAAKWFTKAAEQGYTNAHGNLG</sequence>
<dbReference type="PROSITE" id="PS00107">
    <property type="entry name" value="PROTEIN_KINASE_ATP"/>
    <property type="match status" value="1"/>
</dbReference>
<proteinExistence type="inferred from homology"/>
<evidence type="ECO:0000256" key="2">
    <source>
        <dbReference type="ARBA" id="ARBA00022741"/>
    </source>
</evidence>
<dbReference type="InterPro" id="IPR011990">
    <property type="entry name" value="TPR-like_helical_dom_sf"/>
</dbReference>
<dbReference type="GO" id="GO:0005524">
    <property type="term" value="F:ATP binding"/>
    <property type="evidence" value="ECO:0007669"/>
    <property type="project" value="UniProtKB-UniRule"/>
</dbReference>
<dbReference type="InterPro" id="IPR008271">
    <property type="entry name" value="Ser/Thr_kinase_AS"/>
</dbReference>
<dbReference type="PROSITE" id="PS50011">
    <property type="entry name" value="PROTEIN_KINASE_DOM"/>
    <property type="match status" value="1"/>
</dbReference>
<comment type="similarity">
    <text evidence="4">Belongs to the sel-1 family.</text>
</comment>
<dbReference type="PANTHER" id="PTHR11102:SF160">
    <property type="entry name" value="ERAD-ASSOCIATED E3 UBIQUITIN-PROTEIN LIGASE COMPONENT HRD3"/>
    <property type="match status" value="1"/>
</dbReference>
<dbReference type="Pfam" id="PF08238">
    <property type="entry name" value="Sel1"/>
    <property type="match status" value="9"/>
</dbReference>
<dbReference type="Pfam" id="PF07714">
    <property type="entry name" value="PK_Tyr_Ser-Thr"/>
    <property type="match status" value="1"/>
</dbReference>
<dbReference type="Gene3D" id="1.10.510.10">
    <property type="entry name" value="Transferase(Phosphotransferase) domain 1"/>
    <property type="match status" value="1"/>
</dbReference>
<dbReference type="SUPFAM" id="SSF81901">
    <property type="entry name" value="HCP-like"/>
    <property type="match status" value="2"/>
</dbReference>
<dbReference type="InterPro" id="IPR017441">
    <property type="entry name" value="Protein_kinase_ATP_BS"/>
</dbReference>
<dbReference type="PROSITE" id="PS00108">
    <property type="entry name" value="PROTEIN_KINASE_ST"/>
    <property type="match status" value="1"/>
</dbReference>
<dbReference type="GO" id="GO:0004674">
    <property type="term" value="F:protein serine/threonine kinase activity"/>
    <property type="evidence" value="ECO:0007669"/>
    <property type="project" value="UniProtKB-KW"/>
</dbReference>
<gene>
    <name evidence="7" type="primary">CTR1_6</name>
    <name evidence="7" type="ORF">DFQ27_005899</name>
</gene>
<dbReference type="InterPro" id="IPR000719">
    <property type="entry name" value="Prot_kinase_dom"/>
</dbReference>
<dbReference type="InterPro" id="IPR001245">
    <property type="entry name" value="Ser-Thr/Tyr_kinase_cat_dom"/>
</dbReference>
<accession>A0A9P6Q0Q8</accession>
<dbReference type="Proteomes" id="UP000807716">
    <property type="component" value="Unassembled WGS sequence"/>
</dbReference>
<organism evidence="7 8">
    <name type="scientific">Actinomortierella ambigua</name>
    <dbReference type="NCBI Taxonomy" id="1343610"/>
    <lineage>
        <taxon>Eukaryota</taxon>
        <taxon>Fungi</taxon>
        <taxon>Fungi incertae sedis</taxon>
        <taxon>Mucoromycota</taxon>
        <taxon>Mortierellomycotina</taxon>
        <taxon>Mortierellomycetes</taxon>
        <taxon>Mortierellales</taxon>
        <taxon>Mortierellaceae</taxon>
        <taxon>Actinomortierella</taxon>
    </lineage>
</organism>
<evidence type="ECO:0000256" key="4">
    <source>
        <dbReference type="ARBA" id="ARBA00038101"/>
    </source>
</evidence>
<dbReference type="EMBL" id="JAAAJB010000425">
    <property type="protein sequence ID" value="KAG0256124.1"/>
    <property type="molecule type" value="Genomic_DNA"/>
</dbReference>
<dbReference type="OrthoDB" id="272077at2759"/>
<keyword evidence="8" id="KW-1185">Reference proteome</keyword>
<reference evidence="7" key="1">
    <citation type="journal article" date="2020" name="Fungal Divers.">
        <title>Resolving the Mortierellaceae phylogeny through synthesis of multi-gene phylogenetics and phylogenomics.</title>
        <authorList>
            <person name="Vandepol N."/>
            <person name="Liber J."/>
            <person name="Desiro A."/>
            <person name="Na H."/>
            <person name="Kennedy M."/>
            <person name="Barry K."/>
            <person name="Grigoriev I.V."/>
            <person name="Miller A.N."/>
            <person name="O'Donnell K."/>
            <person name="Stajich J.E."/>
            <person name="Bonito G."/>
        </authorList>
    </citation>
    <scope>NUCLEOTIDE SEQUENCE</scope>
    <source>
        <strain evidence="7">BC1065</strain>
    </source>
</reference>
<evidence type="ECO:0000259" key="6">
    <source>
        <dbReference type="PROSITE" id="PS50011"/>
    </source>
</evidence>
<keyword evidence="2 5" id="KW-0547">Nucleotide-binding</keyword>
<keyword evidence="3 5" id="KW-0067">ATP-binding</keyword>
<comment type="caution">
    <text evidence="7">The sequence shown here is derived from an EMBL/GenBank/DDBJ whole genome shotgun (WGS) entry which is preliminary data.</text>
</comment>
<dbReference type="SUPFAM" id="SSF56112">
    <property type="entry name" value="Protein kinase-like (PK-like)"/>
    <property type="match status" value="1"/>
</dbReference>
<dbReference type="InterPro" id="IPR006597">
    <property type="entry name" value="Sel1-like"/>
</dbReference>
<evidence type="ECO:0000313" key="8">
    <source>
        <dbReference type="Proteomes" id="UP000807716"/>
    </source>
</evidence>
<dbReference type="AlphaFoldDB" id="A0A9P6Q0Q8"/>
<dbReference type="PANTHER" id="PTHR11102">
    <property type="entry name" value="SEL-1-LIKE PROTEIN"/>
    <property type="match status" value="1"/>
</dbReference>
<dbReference type="SMART" id="SM00220">
    <property type="entry name" value="S_TKc"/>
    <property type="match status" value="1"/>
</dbReference>